<accession>V4RKS4</accession>
<dbReference type="Pfam" id="PF00582">
    <property type="entry name" value="Usp"/>
    <property type="match status" value="1"/>
</dbReference>
<dbReference type="InterPro" id="IPR014729">
    <property type="entry name" value="Rossmann-like_a/b/a_fold"/>
</dbReference>
<dbReference type="eggNOG" id="COG0589">
    <property type="taxonomic scope" value="Bacteria"/>
</dbReference>
<gene>
    <name evidence="2" type="ORF">N177_1219</name>
</gene>
<dbReference type="SUPFAM" id="SSF52402">
    <property type="entry name" value="Adenine nucleotide alpha hydrolases-like"/>
    <property type="match status" value="1"/>
</dbReference>
<protein>
    <submittedName>
        <fullName evidence="2">Universal stress protein UspA</fullName>
    </submittedName>
</protein>
<evidence type="ECO:0000259" key="1">
    <source>
        <dbReference type="Pfam" id="PF00582"/>
    </source>
</evidence>
<dbReference type="PATRIC" id="fig|631454.5.peg.1204"/>
<evidence type="ECO:0000313" key="2">
    <source>
        <dbReference type="EMBL" id="ESR25884.1"/>
    </source>
</evidence>
<dbReference type="Proteomes" id="UP000017819">
    <property type="component" value="Unassembled WGS sequence"/>
</dbReference>
<dbReference type="Gene3D" id="3.40.50.620">
    <property type="entry name" value="HUPs"/>
    <property type="match status" value="1"/>
</dbReference>
<dbReference type="InterPro" id="IPR006016">
    <property type="entry name" value="UspA"/>
</dbReference>
<proteinExistence type="predicted"/>
<keyword evidence="3" id="KW-1185">Reference proteome</keyword>
<dbReference type="AlphaFoldDB" id="V4RKS4"/>
<dbReference type="CDD" id="cd00293">
    <property type="entry name" value="USP-like"/>
    <property type="match status" value="1"/>
</dbReference>
<feature type="domain" description="UspA" evidence="1">
    <location>
        <begin position="10"/>
        <end position="149"/>
    </location>
</feature>
<name>V4RKS4_9HYPH</name>
<sequence length="161" mass="17844">MRRSAQPGHRRKFLVIIDDTAECERAVYFAARRALHTNGIVVMLYVIEPGDFQHWLGVEAVMRAEAQDEARRVLGEFAEKMRKWTGTEPEFVICEGKRSEEILRVIEEDEDIAIMVLAAGTGKEGPGPLVSSIASRTATTFPIPITIVPGSMSDEEIDGVS</sequence>
<evidence type="ECO:0000313" key="3">
    <source>
        <dbReference type="Proteomes" id="UP000017819"/>
    </source>
</evidence>
<comment type="caution">
    <text evidence="2">The sequence shown here is derived from an EMBL/GenBank/DDBJ whole genome shotgun (WGS) entry which is preliminary data.</text>
</comment>
<organism evidence="2 3">
    <name type="scientific">Lutibaculum baratangense AMV1</name>
    <dbReference type="NCBI Taxonomy" id="631454"/>
    <lineage>
        <taxon>Bacteria</taxon>
        <taxon>Pseudomonadati</taxon>
        <taxon>Pseudomonadota</taxon>
        <taxon>Alphaproteobacteria</taxon>
        <taxon>Hyphomicrobiales</taxon>
        <taxon>Tepidamorphaceae</taxon>
        <taxon>Lutibaculum</taxon>
    </lineage>
</organism>
<reference evidence="2 3" key="1">
    <citation type="journal article" date="2014" name="Genome Announc.">
        <title>Draft Genome Sequence of Lutibaculum baratangense Strain AMV1T, Isolated from a Mud Volcano in Andamans, India.</title>
        <authorList>
            <person name="Singh A."/>
            <person name="Sreenivas A."/>
            <person name="Sathyanarayana Reddy G."/>
            <person name="Pinnaka A.K."/>
            <person name="Shivaji S."/>
        </authorList>
    </citation>
    <scope>NUCLEOTIDE SEQUENCE [LARGE SCALE GENOMIC DNA]</scope>
    <source>
        <strain evidence="2 3">AMV1</strain>
    </source>
</reference>
<dbReference type="STRING" id="631454.N177_1219"/>
<dbReference type="EMBL" id="AWXZ01000017">
    <property type="protein sequence ID" value="ESR25884.1"/>
    <property type="molecule type" value="Genomic_DNA"/>
</dbReference>